<accession>F4PV26</accession>
<sequence>MIATILYIIFVDDVLGMAGSPSSGAIDTSIITVKICIMLYFIVDVVFCIVLYGRRYYPGTIVFWLDLFSLLSIVPDIVVFFLDDSLAHEMMVLSIGTAARIIRICGSFVRISLIATIYNRFLRKKYYLAPISTSGTTPGITTPNHSGANDNTLEVEASRLGDKLIRLTTNKIVLLVLLVFFATQLLTYQPPRDVYIHSALSTLEYQADRFGTTSPEFLGLYQQFLINNADTMTSLIVSSHVLYINQDRIDSLQRSAVSSYYYANSSISMDDSALIKKSSAYHFALTCFVILILIIVNLLIVNDAHWLVINPLENVLAIVKLLSRQNASIQHSHHQYAMHTANGVITSGHTSFRQKRLESVGSKSEDTTSSSGVDGDEVDETDEANYLLGMLNDIDGSLQAAKEKVEEESYQNAKLRNHIEDLFLEKFILNIHLNSITRKIEFDDILGKSLKKKQEMLALNIKPLADGINSDEIKYKQELESTNPTIICANLERLIDRLSKVDNHDIKFANVFLLTFRRFISPIELMERLIIRFCITPQYDLPNNVLALNETVDDWRRTKQEHFRVSVFNVIKLWIGKYYWDFQSNTTLVELFNMLVQQIMPSCRMERYALHLDTLFKRKVASYVPLLDYQPIKPLTSEEIAELMVLEDKFLFNFDIIDVATQITLIEFELFKSIRPQELIDLAWTKSKTKTKTSPNVVRFIDHFNNVSFWIQMQIVKCGKIKDRVNVIKRVIQLGESFVNLNNFYGAMEVLSSLESASVSRLHRTWDLVPVSSKETFQQLQKLLSPKGSFKEYRERLKQTTSACIPYLGIYLSDLTFIEEGNPDYREDTLINYTKLREIAATILSIQQFQNTLHYYQPIKEKIRSQLDLKCIMDNETIWKMSLSCEARRT</sequence>
<evidence type="ECO:0000256" key="4">
    <source>
        <dbReference type="SAM" id="Phobius"/>
    </source>
</evidence>
<dbReference type="RefSeq" id="XP_004358992.1">
    <property type="nucleotide sequence ID" value="XM_004358935.1"/>
</dbReference>
<dbReference type="InterPro" id="IPR023578">
    <property type="entry name" value="Ras_GEF_dom_sf"/>
</dbReference>
<dbReference type="InterPro" id="IPR008937">
    <property type="entry name" value="Ras-like_GEF"/>
</dbReference>
<dbReference type="Pfam" id="PF00617">
    <property type="entry name" value="RasGEF"/>
    <property type="match status" value="1"/>
</dbReference>
<dbReference type="InterPro" id="IPR019804">
    <property type="entry name" value="Ras_G-nucl-exch_fac_CS"/>
</dbReference>
<dbReference type="EMBL" id="GL883010">
    <property type="protein sequence ID" value="EGG21142.1"/>
    <property type="molecule type" value="Genomic_DNA"/>
</dbReference>
<keyword evidence="4" id="KW-0472">Membrane</keyword>
<protein>
    <submittedName>
        <fullName evidence="7">RasGEF domain-containing protein</fullName>
    </submittedName>
</protein>
<dbReference type="InterPro" id="IPR036964">
    <property type="entry name" value="RASGEF_cat_dom_sf"/>
</dbReference>
<dbReference type="CDD" id="cd00155">
    <property type="entry name" value="RasGEF"/>
    <property type="match status" value="1"/>
</dbReference>
<dbReference type="STRING" id="1054147.F4PV26"/>
<proteinExistence type="predicted"/>
<dbReference type="Proteomes" id="UP000007797">
    <property type="component" value="Unassembled WGS sequence"/>
</dbReference>
<name>F4PV26_CACFS</name>
<feature type="region of interest" description="Disordered" evidence="3">
    <location>
        <begin position="356"/>
        <end position="378"/>
    </location>
</feature>
<organism evidence="7 8">
    <name type="scientific">Cavenderia fasciculata</name>
    <name type="common">Slime mold</name>
    <name type="synonym">Dictyostelium fasciculatum</name>
    <dbReference type="NCBI Taxonomy" id="261658"/>
    <lineage>
        <taxon>Eukaryota</taxon>
        <taxon>Amoebozoa</taxon>
        <taxon>Evosea</taxon>
        <taxon>Eumycetozoa</taxon>
        <taxon>Dictyostelia</taxon>
        <taxon>Acytosteliales</taxon>
        <taxon>Cavenderiaceae</taxon>
        <taxon>Cavenderia</taxon>
    </lineage>
</organism>
<evidence type="ECO:0000259" key="6">
    <source>
        <dbReference type="PROSITE" id="PS50212"/>
    </source>
</evidence>
<dbReference type="OMA" id="IVNDAHW"/>
<dbReference type="GO" id="GO:0007265">
    <property type="term" value="P:Ras protein signal transduction"/>
    <property type="evidence" value="ECO:0007669"/>
    <property type="project" value="TreeGrafter"/>
</dbReference>
<dbReference type="PROSITE" id="PS50009">
    <property type="entry name" value="RASGEF_CAT"/>
    <property type="match status" value="1"/>
</dbReference>
<dbReference type="InterPro" id="IPR001895">
    <property type="entry name" value="RASGEF_cat_dom"/>
</dbReference>
<dbReference type="Pfam" id="PF00618">
    <property type="entry name" value="RasGEF_N"/>
    <property type="match status" value="1"/>
</dbReference>
<evidence type="ECO:0000256" key="3">
    <source>
        <dbReference type="SAM" id="MobiDB-lite"/>
    </source>
</evidence>
<evidence type="ECO:0000313" key="7">
    <source>
        <dbReference type="EMBL" id="EGG21142.1"/>
    </source>
</evidence>
<dbReference type="SMART" id="SM00147">
    <property type="entry name" value="RasGEF"/>
    <property type="match status" value="1"/>
</dbReference>
<dbReference type="GeneID" id="14873210"/>
<dbReference type="GO" id="GO:0005085">
    <property type="term" value="F:guanyl-nucleotide exchange factor activity"/>
    <property type="evidence" value="ECO:0007669"/>
    <property type="project" value="UniProtKB-KW"/>
</dbReference>
<feature type="domain" description="N-terminal Ras-GEF" evidence="6">
    <location>
        <begin position="482"/>
        <end position="620"/>
    </location>
</feature>
<keyword evidence="4" id="KW-0812">Transmembrane</keyword>
<dbReference type="CDD" id="cd06224">
    <property type="entry name" value="REM"/>
    <property type="match status" value="1"/>
</dbReference>
<keyword evidence="4" id="KW-1133">Transmembrane helix</keyword>
<dbReference type="AlphaFoldDB" id="F4PV26"/>
<dbReference type="PROSITE" id="PS50212">
    <property type="entry name" value="RASGEF_NTER"/>
    <property type="match status" value="1"/>
</dbReference>
<feature type="transmembrane region" description="Helical" evidence="4">
    <location>
        <begin position="30"/>
        <end position="52"/>
    </location>
</feature>
<evidence type="ECO:0000256" key="2">
    <source>
        <dbReference type="PROSITE-ProRule" id="PRU00168"/>
    </source>
</evidence>
<dbReference type="Gene3D" id="1.10.840.10">
    <property type="entry name" value="Ras guanine-nucleotide exchange factors catalytic domain"/>
    <property type="match status" value="1"/>
</dbReference>
<feature type="transmembrane region" description="Helical" evidence="4">
    <location>
        <begin position="61"/>
        <end position="81"/>
    </location>
</feature>
<feature type="compositionally biased region" description="Basic and acidic residues" evidence="3">
    <location>
        <begin position="356"/>
        <end position="366"/>
    </location>
</feature>
<dbReference type="PROSITE" id="PS00720">
    <property type="entry name" value="RASGEF"/>
    <property type="match status" value="1"/>
</dbReference>
<feature type="transmembrane region" description="Helical" evidence="4">
    <location>
        <begin position="101"/>
        <end position="118"/>
    </location>
</feature>
<feature type="domain" description="Ras-GEF" evidence="5">
    <location>
        <begin position="655"/>
        <end position="888"/>
    </location>
</feature>
<feature type="transmembrane region" description="Helical" evidence="4">
    <location>
        <begin position="280"/>
        <end position="301"/>
    </location>
</feature>
<gene>
    <name evidence="7" type="primary">gefW</name>
    <name evidence="7" type="ORF">DFA_01017</name>
</gene>
<dbReference type="SMART" id="SM00229">
    <property type="entry name" value="RasGEFN"/>
    <property type="match status" value="1"/>
</dbReference>
<dbReference type="KEGG" id="dfa:DFA_01017"/>
<dbReference type="PANTHER" id="PTHR23113">
    <property type="entry name" value="GUANINE NUCLEOTIDE EXCHANGE FACTOR"/>
    <property type="match status" value="1"/>
</dbReference>
<dbReference type="InterPro" id="IPR000651">
    <property type="entry name" value="Ras-like_Gua-exchang_fac_N"/>
</dbReference>
<dbReference type="OrthoDB" id="28357at2759"/>
<evidence type="ECO:0000256" key="1">
    <source>
        <dbReference type="ARBA" id="ARBA00022658"/>
    </source>
</evidence>
<reference evidence="8" key="1">
    <citation type="journal article" date="2011" name="Genome Res.">
        <title>Phylogeny-wide analysis of social amoeba genomes highlights ancient origins for complex intercellular communication.</title>
        <authorList>
            <person name="Heidel A.J."/>
            <person name="Lawal H.M."/>
            <person name="Felder M."/>
            <person name="Schilde C."/>
            <person name="Helps N.R."/>
            <person name="Tunggal B."/>
            <person name="Rivero F."/>
            <person name="John U."/>
            <person name="Schleicher M."/>
            <person name="Eichinger L."/>
            <person name="Platzer M."/>
            <person name="Noegel A.A."/>
            <person name="Schaap P."/>
            <person name="Gloeckner G."/>
        </authorList>
    </citation>
    <scope>NUCLEOTIDE SEQUENCE [LARGE SCALE GENOMIC DNA]</scope>
    <source>
        <strain evidence="8">SH3</strain>
    </source>
</reference>
<dbReference type="GO" id="GO:0005886">
    <property type="term" value="C:plasma membrane"/>
    <property type="evidence" value="ECO:0007669"/>
    <property type="project" value="TreeGrafter"/>
</dbReference>
<dbReference type="Gene3D" id="1.20.870.10">
    <property type="entry name" value="Son of sevenless (SoS) protein Chain: S domain 1"/>
    <property type="match status" value="1"/>
</dbReference>
<evidence type="ECO:0000313" key="8">
    <source>
        <dbReference type="Proteomes" id="UP000007797"/>
    </source>
</evidence>
<evidence type="ECO:0000259" key="5">
    <source>
        <dbReference type="PROSITE" id="PS50009"/>
    </source>
</evidence>
<keyword evidence="1 2" id="KW-0344">Guanine-nucleotide releasing factor</keyword>
<dbReference type="SUPFAM" id="SSF48366">
    <property type="entry name" value="Ras GEF"/>
    <property type="match status" value="1"/>
</dbReference>
<keyword evidence="8" id="KW-1185">Reference proteome</keyword>
<dbReference type="PANTHER" id="PTHR23113:SF368">
    <property type="entry name" value="CELL DIVISION CONTROL PROTEIN 25"/>
    <property type="match status" value="1"/>
</dbReference>